<reference evidence="2 3" key="1">
    <citation type="submission" date="2024-01" db="EMBL/GenBank/DDBJ databases">
        <title>The genome of the rayed Mediterranean limpet Patella caerulea (Linnaeus, 1758).</title>
        <authorList>
            <person name="Anh-Thu Weber A."/>
            <person name="Halstead-Nussloch G."/>
        </authorList>
    </citation>
    <scope>NUCLEOTIDE SEQUENCE [LARGE SCALE GENOMIC DNA]</scope>
    <source>
        <strain evidence="2">AATW-2023a</strain>
        <tissue evidence="2">Whole specimen</tissue>
    </source>
</reference>
<keyword evidence="3" id="KW-1185">Reference proteome</keyword>
<dbReference type="EMBL" id="JAZGQO010000002">
    <property type="protein sequence ID" value="KAK6192398.1"/>
    <property type="molecule type" value="Genomic_DNA"/>
</dbReference>
<feature type="region of interest" description="Disordered" evidence="1">
    <location>
        <begin position="184"/>
        <end position="213"/>
    </location>
</feature>
<feature type="compositionally biased region" description="Polar residues" evidence="1">
    <location>
        <begin position="136"/>
        <end position="149"/>
    </location>
</feature>
<feature type="region of interest" description="Disordered" evidence="1">
    <location>
        <begin position="352"/>
        <end position="374"/>
    </location>
</feature>
<feature type="compositionally biased region" description="Basic and acidic residues" evidence="1">
    <location>
        <begin position="201"/>
        <end position="213"/>
    </location>
</feature>
<sequence>MASIKAERKVIFSGIWRSSPSADVDRQLRIIGEEFQKKPGLPASLQLTSNGVELHVISDNGLAGKNKIVDMCDIFDVTVNKYHPLCLMVVYADSKRVYNFMVCLCETELDGVDLAKSFRECKNALNKPNWVLKPKSMSNNNEGESASVTSREKGDGAEHDEARRVKIGDNDEEDVLVTSIDSSGFDSVMIPDDGSRDDEEDHSKASSSRHADFDGDSLVSIESYNSMKDDLLALSQEVRNIKLLLQQQGIDPEILKQRGAHYNGDGQATPTSPKSNGADRKVNFAVEQDSQRKPHYVKNPHAQGSTLTKGSKGPLKPTYYRTSSSGASGNSVSPGFTGANDVFDFPAPAPSNPSSGVGYISQSQRKGSQSGLTTTVQRPIERVYTLQPRQSHSTRRKIIIHPGQSSTLPAMRGHPDSGKPLTPILKNGHP</sequence>
<feature type="compositionally biased region" description="Basic and acidic residues" evidence="1">
    <location>
        <begin position="150"/>
        <end position="169"/>
    </location>
</feature>
<feature type="region of interest" description="Disordered" evidence="1">
    <location>
        <begin position="132"/>
        <end position="170"/>
    </location>
</feature>
<feature type="compositionally biased region" description="Polar residues" evidence="1">
    <location>
        <begin position="266"/>
        <end position="275"/>
    </location>
</feature>
<dbReference type="AlphaFoldDB" id="A0AAN8K3U3"/>
<feature type="compositionally biased region" description="Low complexity" evidence="1">
    <location>
        <begin position="323"/>
        <end position="333"/>
    </location>
</feature>
<comment type="caution">
    <text evidence="2">The sequence shown here is derived from an EMBL/GenBank/DDBJ whole genome shotgun (WGS) entry which is preliminary data.</text>
</comment>
<proteinExistence type="predicted"/>
<feature type="region of interest" description="Disordered" evidence="1">
    <location>
        <begin position="260"/>
        <end position="279"/>
    </location>
</feature>
<name>A0AAN8K3U3_PATCE</name>
<dbReference type="Proteomes" id="UP001347796">
    <property type="component" value="Unassembled WGS sequence"/>
</dbReference>
<evidence type="ECO:0000313" key="2">
    <source>
        <dbReference type="EMBL" id="KAK6192398.1"/>
    </source>
</evidence>
<evidence type="ECO:0000256" key="1">
    <source>
        <dbReference type="SAM" id="MobiDB-lite"/>
    </source>
</evidence>
<accession>A0AAN8K3U3</accession>
<feature type="region of interest" description="Disordered" evidence="1">
    <location>
        <begin position="388"/>
        <end position="430"/>
    </location>
</feature>
<protein>
    <submittedName>
        <fullName evidence="2">Uncharacterized protein</fullName>
    </submittedName>
</protein>
<evidence type="ECO:0000313" key="3">
    <source>
        <dbReference type="Proteomes" id="UP001347796"/>
    </source>
</evidence>
<feature type="region of interest" description="Disordered" evidence="1">
    <location>
        <begin position="287"/>
        <end position="333"/>
    </location>
</feature>
<gene>
    <name evidence="2" type="ORF">SNE40_003872</name>
</gene>
<organism evidence="2 3">
    <name type="scientific">Patella caerulea</name>
    <name type="common">Rayed Mediterranean limpet</name>
    <dbReference type="NCBI Taxonomy" id="87958"/>
    <lineage>
        <taxon>Eukaryota</taxon>
        <taxon>Metazoa</taxon>
        <taxon>Spiralia</taxon>
        <taxon>Lophotrochozoa</taxon>
        <taxon>Mollusca</taxon>
        <taxon>Gastropoda</taxon>
        <taxon>Patellogastropoda</taxon>
        <taxon>Patelloidea</taxon>
        <taxon>Patellidae</taxon>
        <taxon>Patella</taxon>
    </lineage>
</organism>